<dbReference type="GO" id="GO:0042597">
    <property type="term" value="C:periplasmic space"/>
    <property type="evidence" value="ECO:0007669"/>
    <property type="project" value="UniProtKB-ARBA"/>
</dbReference>
<dbReference type="InterPro" id="IPR030678">
    <property type="entry name" value="Peptide/Ni-bd"/>
</dbReference>
<dbReference type="OrthoDB" id="9046151at2"/>
<dbReference type="RefSeq" id="WP_111490155.1">
    <property type="nucleotide sequence ID" value="NZ_CP031264.1"/>
</dbReference>
<evidence type="ECO:0000256" key="1">
    <source>
        <dbReference type="SAM" id="SignalP"/>
    </source>
</evidence>
<dbReference type="CDD" id="cd00995">
    <property type="entry name" value="PBP2_NikA_DppA_OppA_like"/>
    <property type="match status" value="1"/>
</dbReference>
<dbReference type="InterPro" id="IPR000914">
    <property type="entry name" value="SBP_5_dom"/>
</dbReference>
<dbReference type="PANTHER" id="PTHR30290:SF83">
    <property type="entry name" value="ABC TRANSPORTER SUBSTRATE-BINDING PROTEIN"/>
    <property type="match status" value="1"/>
</dbReference>
<dbReference type="Gene3D" id="3.90.76.10">
    <property type="entry name" value="Dipeptide-binding Protein, Domain 1"/>
    <property type="match status" value="1"/>
</dbReference>
<gene>
    <name evidence="3" type="ORF">C7M71_019495</name>
</gene>
<organism evidence="3 4">
    <name type="scientific">Peterkaempfera bronchialis</name>
    <dbReference type="NCBI Taxonomy" id="2126346"/>
    <lineage>
        <taxon>Bacteria</taxon>
        <taxon>Bacillati</taxon>
        <taxon>Actinomycetota</taxon>
        <taxon>Actinomycetes</taxon>
        <taxon>Kitasatosporales</taxon>
        <taxon>Streptomycetaceae</taxon>
        <taxon>Peterkaempfera</taxon>
    </lineage>
</organism>
<dbReference type="GO" id="GO:0015833">
    <property type="term" value="P:peptide transport"/>
    <property type="evidence" value="ECO:0007669"/>
    <property type="project" value="TreeGrafter"/>
</dbReference>
<protein>
    <submittedName>
        <fullName evidence="3">ABC transporter substrate-binding protein</fullName>
    </submittedName>
</protein>
<dbReference type="InterPro" id="IPR039424">
    <property type="entry name" value="SBP_5"/>
</dbReference>
<dbReference type="GO" id="GO:1904680">
    <property type="term" value="F:peptide transmembrane transporter activity"/>
    <property type="evidence" value="ECO:0007669"/>
    <property type="project" value="TreeGrafter"/>
</dbReference>
<dbReference type="Pfam" id="PF00496">
    <property type="entry name" value="SBP_bac_5"/>
    <property type="match status" value="1"/>
</dbReference>
<keyword evidence="1" id="KW-0732">Signal</keyword>
<dbReference type="AlphaFoldDB" id="A0A345SZW8"/>
<dbReference type="PROSITE" id="PS51257">
    <property type="entry name" value="PROKAR_LIPOPROTEIN"/>
    <property type="match status" value="1"/>
</dbReference>
<evidence type="ECO:0000259" key="2">
    <source>
        <dbReference type="Pfam" id="PF00496"/>
    </source>
</evidence>
<proteinExistence type="predicted"/>
<evidence type="ECO:0000313" key="3">
    <source>
        <dbReference type="EMBL" id="AXI79273.1"/>
    </source>
</evidence>
<dbReference type="GO" id="GO:0043190">
    <property type="term" value="C:ATP-binding cassette (ABC) transporter complex"/>
    <property type="evidence" value="ECO:0007669"/>
    <property type="project" value="InterPro"/>
</dbReference>
<feature type="chain" id="PRO_5017022848" evidence="1">
    <location>
        <begin position="26"/>
        <end position="543"/>
    </location>
</feature>
<feature type="signal peptide" evidence="1">
    <location>
        <begin position="1"/>
        <end position="25"/>
    </location>
</feature>
<dbReference type="Gene3D" id="3.40.190.10">
    <property type="entry name" value="Periplasmic binding protein-like II"/>
    <property type="match status" value="1"/>
</dbReference>
<reference evidence="4" key="1">
    <citation type="submission" date="2018-07" db="EMBL/GenBank/DDBJ databases">
        <title>Streptacidiphilus bronchialis DSM 106435 chromosome.</title>
        <authorList>
            <person name="Batra D."/>
            <person name="Gulvik C.A."/>
        </authorList>
    </citation>
    <scope>NUCLEOTIDE SEQUENCE [LARGE SCALE GENOMIC DNA]</scope>
    <source>
        <strain evidence="4">DSM 106435</strain>
    </source>
</reference>
<dbReference type="Gene3D" id="3.10.105.10">
    <property type="entry name" value="Dipeptide-binding Protein, Domain 3"/>
    <property type="match status" value="1"/>
</dbReference>
<dbReference type="EMBL" id="CP031264">
    <property type="protein sequence ID" value="AXI79273.1"/>
    <property type="molecule type" value="Genomic_DNA"/>
</dbReference>
<accession>A0A345SZW8</accession>
<feature type="domain" description="Solute-binding protein family 5" evidence="2">
    <location>
        <begin position="85"/>
        <end position="464"/>
    </location>
</feature>
<dbReference type="PANTHER" id="PTHR30290">
    <property type="entry name" value="PERIPLASMIC BINDING COMPONENT OF ABC TRANSPORTER"/>
    <property type="match status" value="1"/>
</dbReference>
<evidence type="ECO:0000313" key="4">
    <source>
        <dbReference type="Proteomes" id="UP000249340"/>
    </source>
</evidence>
<keyword evidence="4" id="KW-1185">Reference proteome</keyword>
<dbReference type="PIRSF" id="PIRSF002741">
    <property type="entry name" value="MppA"/>
    <property type="match status" value="1"/>
</dbReference>
<name>A0A345SZW8_9ACTN</name>
<dbReference type="KEGG" id="stri:C7M71_019495"/>
<dbReference type="SUPFAM" id="SSF53850">
    <property type="entry name" value="Periplasmic binding protein-like II"/>
    <property type="match status" value="1"/>
</dbReference>
<sequence length="543" mass="58894">MRATACARWIAGATAAALTALTATACTGTTGDSGAPGVVRAYWTDPQNPLEPADTNEVQGGKVLDMIFRGLKRYDPDTGAARNEIARSITTADRRTFTIRLKPGWRFSNGEPVTAQSFIDAWNYGALVTNGQLNSSFFGYIQGYAAVHPRSGSPTARTMAGLKKIDDLAFTVTLTQPFSLFPDTLGYAAYYPLPRAFFTDHAGWLQRPIGNGPYTIADYTRGFRMRLRRSSTFSGPDRARNNGVDLLVYTDAITAYTDLQAGNLDVVDIIPAALLGDAASDLSGRFINRPAGVIQTLSFPMYRAAWNTPGAAKVRQGLSMAINRPQITQRVFRNSRTPATDWTSPVLGVKGGWSTTICGRYCRYDPAGARALIRQGGGLPGGRMTISYNADADHKSWVDAVCNSINAVLGDHQACVGNPIGTFADFRSQVTQKRMTSAFRTGWQMDYPLIQDFLEPLYTSTGSSNDAHFGNARFDRLVNEANAASSNAAAVATFQEAEKILAAQMPAIPLWYQNAVGGYSDRVSHVSLNTFSVPVYERITVKS</sequence>
<dbReference type="Proteomes" id="UP000249340">
    <property type="component" value="Chromosome"/>
</dbReference>